<evidence type="ECO:0000256" key="5">
    <source>
        <dbReference type="ARBA" id="ARBA00022519"/>
    </source>
</evidence>
<dbReference type="GO" id="GO:0015628">
    <property type="term" value="P:protein secretion by the type II secretion system"/>
    <property type="evidence" value="ECO:0007669"/>
    <property type="project" value="InterPro"/>
</dbReference>
<dbReference type="Pfam" id="PF04612">
    <property type="entry name" value="T2SSM"/>
    <property type="match status" value="1"/>
</dbReference>
<evidence type="ECO:0000313" key="12">
    <source>
        <dbReference type="EMBL" id="TKB56219.1"/>
    </source>
</evidence>
<dbReference type="EMBL" id="SWCJ01000004">
    <property type="protein sequence ID" value="TKB56219.1"/>
    <property type="molecule type" value="Genomic_DNA"/>
</dbReference>
<comment type="function">
    <text evidence="10">Inner membrane component of the type II secretion system required for the energy-dependent secretion of extracellular factors such as proteases and toxins from the periplasm.</text>
</comment>
<evidence type="ECO:0000256" key="4">
    <source>
        <dbReference type="ARBA" id="ARBA00022475"/>
    </source>
</evidence>
<dbReference type="Gene3D" id="3.30.1360.100">
    <property type="entry name" value="General secretion pathway protein M, EpsM"/>
    <property type="match status" value="1"/>
</dbReference>
<dbReference type="OrthoDB" id="6624834at2"/>
<evidence type="ECO:0000313" key="13">
    <source>
        <dbReference type="Proteomes" id="UP000305675"/>
    </source>
</evidence>
<evidence type="ECO:0000256" key="10">
    <source>
        <dbReference type="PIRNR" id="PIRNR006291"/>
    </source>
</evidence>
<dbReference type="GO" id="GO:0005886">
    <property type="term" value="C:plasma membrane"/>
    <property type="evidence" value="ECO:0007669"/>
    <property type="project" value="UniProtKB-SubCell"/>
</dbReference>
<comment type="similarity">
    <text evidence="2 10">Belongs to the GSP M family.</text>
</comment>
<dbReference type="AlphaFoldDB" id="A0A4U1BRZ8"/>
<keyword evidence="4 10" id="KW-1003">Cell membrane</keyword>
<evidence type="ECO:0000256" key="9">
    <source>
        <dbReference type="ARBA" id="ARBA00023136"/>
    </source>
</evidence>
<evidence type="ECO:0000256" key="6">
    <source>
        <dbReference type="ARBA" id="ARBA00022692"/>
    </source>
</evidence>
<evidence type="ECO:0000256" key="8">
    <source>
        <dbReference type="ARBA" id="ARBA00022989"/>
    </source>
</evidence>
<organism evidence="12 13">
    <name type="scientific">Ferrimonas aestuarii</name>
    <dbReference type="NCBI Taxonomy" id="2569539"/>
    <lineage>
        <taxon>Bacteria</taxon>
        <taxon>Pseudomonadati</taxon>
        <taxon>Pseudomonadota</taxon>
        <taxon>Gammaproteobacteria</taxon>
        <taxon>Alteromonadales</taxon>
        <taxon>Ferrimonadaceae</taxon>
        <taxon>Ferrimonas</taxon>
    </lineage>
</organism>
<evidence type="ECO:0000256" key="2">
    <source>
        <dbReference type="ARBA" id="ARBA00010637"/>
    </source>
</evidence>
<keyword evidence="13" id="KW-1185">Reference proteome</keyword>
<dbReference type="Proteomes" id="UP000305675">
    <property type="component" value="Unassembled WGS sequence"/>
</dbReference>
<comment type="caution">
    <text evidence="12">The sequence shown here is derived from an EMBL/GenBank/DDBJ whole genome shotgun (WGS) entry which is preliminary data.</text>
</comment>
<dbReference type="SUPFAM" id="SSF103054">
    <property type="entry name" value="General secretion pathway protein M, EpsM"/>
    <property type="match status" value="1"/>
</dbReference>
<name>A0A4U1BRZ8_9GAMM</name>
<keyword evidence="8 11" id="KW-1133">Transmembrane helix</keyword>
<comment type="subcellular location">
    <subcellularLocation>
        <location evidence="1">Cell inner membrane</location>
        <topology evidence="1">Single-pass membrane protein</topology>
    </subcellularLocation>
</comment>
<evidence type="ECO:0000256" key="3">
    <source>
        <dbReference type="ARBA" id="ARBA00022448"/>
    </source>
</evidence>
<dbReference type="GO" id="GO:0015627">
    <property type="term" value="C:type II protein secretion system complex"/>
    <property type="evidence" value="ECO:0007669"/>
    <property type="project" value="InterPro"/>
</dbReference>
<gene>
    <name evidence="12" type="ORF">FCL42_08370</name>
</gene>
<keyword evidence="6 11" id="KW-0812">Transmembrane</keyword>
<feature type="transmembrane region" description="Helical" evidence="11">
    <location>
        <begin position="20"/>
        <end position="37"/>
    </location>
</feature>
<keyword evidence="7 10" id="KW-0653">Protein transport</keyword>
<dbReference type="InterPro" id="IPR023229">
    <property type="entry name" value="T2SS_M_periplasmic_sf"/>
</dbReference>
<keyword evidence="5 10" id="KW-0997">Cell inner membrane</keyword>
<protein>
    <recommendedName>
        <fullName evidence="10">Type II secretion system protein M</fullName>
        <shortName evidence="10">T2SS protein M</shortName>
    </recommendedName>
    <alternativeName>
        <fullName evidence="10">General secretion pathway protein M</fullName>
    </alternativeName>
</protein>
<sequence length="159" mass="17872">MMQQLRTWWQKLNDRERQLLTVAAPVAIIGGFYWLIWQPINLAVDNAERALKAEQVKLADIKRDANRYLSLKQSGGQVSASGSVSQIVTQSAKQYGLSIERMQPQGQKLQVWLTESSFDALVNWLAYLSQQGIRVEAVDLSATDTAGKVEVRRLQLVKG</sequence>
<evidence type="ECO:0000256" key="7">
    <source>
        <dbReference type="ARBA" id="ARBA00022927"/>
    </source>
</evidence>
<evidence type="ECO:0000256" key="1">
    <source>
        <dbReference type="ARBA" id="ARBA00004377"/>
    </source>
</evidence>
<evidence type="ECO:0000256" key="11">
    <source>
        <dbReference type="SAM" id="Phobius"/>
    </source>
</evidence>
<dbReference type="InterPro" id="IPR007690">
    <property type="entry name" value="T2SS_GspM"/>
</dbReference>
<keyword evidence="3 10" id="KW-0813">Transport</keyword>
<proteinExistence type="inferred from homology"/>
<reference evidence="12 13" key="1">
    <citation type="submission" date="2019-04" db="EMBL/GenBank/DDBJ databases">
        <authorList>
            <person name="Hwang J.C."/>
        </authorList>
    </citation>
    <scope>NUCLEOTIDE SEQUENCE [LARGE SCALE GENOMIC DNA]</scope>
    <source>
        <strain evidence="12 13">IMCC35002</strain>
    </source>
</reference>
<keyword evidence="9 10" id="KW-0472">Membrane</keyword>
<accession>A0A4U1BRZ8</accession>
<dbReference type="PIRSF" id="PIRSF006291">
    <property type="entry name" value="GspM"/>
    <property type="match status" value="1"/>
</dbReference>